<organism evidence="1 2">
    <name type="scientific">Dendrolimus kikuchii</name>
    <dbReference type="NCBI Taxonomy" id="765133"/>
    <lineage>
        <taxon>Eukaryota</taxon>
        <taxon>Metazoa</taxon>
        <taxon>Ecdysozoa</taxon>
        <taxon>Arthropoda</taxon>
        <taxon>Hexapoda</taxon>
        <taxon>Insecta</taxon>
        <taxon>Pterygota</taxon>
        <taxon>Neoptera</taxon>
        <taxon>Endopterygota</taxon>
        <taxon>Lepidoptera</taxon>
        <taxon>Glossata</taxon>
        <taxon>Ditrysia</taxon>
        <taxon>Bombycoidea</taxon>
        <taxon>Lasiocampidae</taxon>
        <taxon>Dendrolimus</taxon>
    </lineage>
</organism>
<evidence type="ECO:0000313" key="2">
    <source>
        <dbReference type="Proteomes" id="UP000824533"/>
    </source>
</evidence>
<gene>
    <name evidence="1" type="ORF">K1T71_000247</name>
</gene>
<reference evidence="1 2" key="1">
    <citation type="journal article" date="2021" name="Front. Genet.">
        <title>Chromosome-Level Genome Assembly Reveals Significant Gene Expansion in the Toll and IMD Signaling Pathways of Dendrolimus kikuchii.</title>
        <authorList>
            <person name="Zhou J."/>
            <person name="Wu P."/>
            <person name="Xiong Z."/>
            <person name="Liu N."/>
            <person name="Zhao N."/>
            <person name="Ji M."/>
            <person name="Qiu Y."/>
            <person name="Yang B."/>
        </authorList>
    </citation>
    <scope>NUCLEOTIDE SEQUENCE [LARGE SCALE GENOMIC DNA]</scope>
    <source>
        <strain evidence="1">Ann1</strain>
    </source>
</reference>
<evidence type="ECO:0000313" key="1">
    <source>
        <dbReference type="EMBL" id="KAJ0183824.1"/>
    </source>
</evidence>
<proteinExistence type="predicted"/>
<dbReference type="EMBL" id="CM034387">
    <property type="protein sequence ID" value="KAJ0183824.1"/>
    <property type="molecule type" value="Genomic_DNA"/>
</dbReference>
<sequence length="266" mass="30251">MLACFDVCSSFSADLTDNEEEKLTQALLLVNLLRSASNTFRKSDNEDTSRVHTRDAARHLFRRFDYDDAFGAHPNNTDKPKTHEDSEVSIITSKTPITASLTTAIIMSTTTIPSTGEHLTETQHETTNVISTPETIISTLKHSLSTTEKVQTVSKEGSIKIKVPSYINEIYKSKDPIIKQVAFEFVNEVNDEKNIAKLNKYSKKDDIHKSTKEYTNPRNKWSTFKYRRPTMKLHLSGSSRYPIPYPENHAFCFTNPNNALCRTLIR</sequence>
<keyword evidence="2" id="KW-1185">Reference proteome</keyword>
<accession>A0ACC1DIM3</accession>
<comment type="caution">
    <text evidence="1">The sequence shown here is derived from an EMBL/GenBank/DDBJ whole genome shotgun (WGS) entry which is preliminary data.</text>
</comment>
<protein>
    <submittedName>
        <fullName evidence="1">Uncharacterized protein</fullName>
    </submittedName>
</protein>
<name>A0ACC1DIM3_9NEOP</name>
<dbReference type="Proteomes" id="UP000824533">
    <property type="component" value="Linkage Group LG01"/>
</dbReference>